<feature type="non-terminal residue" evidence="2">
    <location>
        <position position="387"/>
    </location>
</feature>
<evidence type="ECO:0000256" key="1">
    <source>
        <dbReference type="SAM" id="MobiDB-lite"/>
    </source>
</evidence>
<accession>A0A8S3ZML7</accession>
<sequence>MLKFVSTKPPRGRSPSGSMTPDRDVFIRQFPPPESSPRVPPLPRVPSSPKFGRRPQSYTYPSTRGGSITSRSIPPSYKTVHTSGGGNSDFPSRDFPSRDFPSRDFPSRDFPRLGEASSEFRSLRYPEQYYQQHTSKQQQQQQQQQTRQYPHPPLRQNLEPPWPFQNGFPDKTTIAARTEPNSHQSHPVSAAYSHSLGHPVYDNRFNYKARDRFSLSGESQNETSSIYDTNKARTLPKNAYIPIINRDSQSNQNRGDSTYQLRGIKEVNLASPGYVRHVAFRDTATPRLGSDYDLARPVMEAGDRQETSPVAGPKTTQFIVEESLTKRRLSETFIPPPASGATPYTVERLITEPGPPVVPRRLKHWQPSDAKVTGPVRHRELPVATQQ</sequence>
<reference evidence="2" key="1">
    <citation type="submission" date="2021-04" db="EMBL/GenBank/DDBJ databases">
        <authorList>
            <consortium name="Molecular Ecology Group"/>
        </authorList>
    </citation>
    <scope>NUCLEOTIDE SEQUENCE</scope>
</reference>
<evidence type="ECO:0000313" key="3">
    <source>
        <dbReference type="Proteomes" id="UP000678393"/>
    </source>
</evidence>
<feature type="compositionally biased region" description="Basic and acidic residues" evidence="1">
    <location>
        <begin position="91"/>
        <end position="112"/>
    </location>
</feature>
<dbReference type="Proteomes" id="UP000678393">
    <property type="component" value="Unassembled WGS sequence"/>
</dbReference>
<feature type="region of interest" description="Disordered" evidence="1">
    <location>
        <begin position="130"/>
        <end position="172"/>
    </location>
</feature>
<feature type="region of interest" description="Disordered" evidence="1">
    <location>
        <begin position="364"/>
        <end position="387"/>
    </location>
</feature>
<keyword evidence="3" id="KW-1185">Reference proteome</keyword>
<proteinExistence type="predicted"/>
<comment type="caution">
    <text evidence="2">The sequence shown here is derived from an EMBL/GenBank/DDBJ whole genome shotgun (WGS) entry which is preliminary data.</text>
</comment>
<dbReference type="AlphaFoldDB" id="A0A8S3ZML7"/>
<gene>
    <name evidence="2" type="ORF">CUNI_LOCUS16321</name>
</gene>
<feature type="compositionally biased region" description="Low complexity" evidence="1">
    <location>
        <begin position="130"/>
        <end position="149"/>
    </location>
</feature>
<protein>
    <submittedName>
        <fullName evidence="2">Uncharacterized protein</fullName>
    </submittedName>
</protein>
<feature type="region of interest" description="Disordered" evidence="1">
    <location>
        <begin position="1"/>
        <end position="117"/>
    </location>
</feature>
<evidence type="ECO:0000313" key="2">
    <source>
        <dbReference type="EMBL" id="CAG5130763.1"/>
    </source>
</evidence>
<organism evidence="2 3">
    <name type="scientific">Candidula unifasciata</name>
    <dbReference type="NCBI Taxonomy" id="100452"/>
    <lineage>
        <taxon>Eukaryota</taxon>
        <taxon>Metazoa</taxon>
        <taxon>Spiralia</taxon>
        <taxon>Lophotrochozoa</taxon>
        <taxon>Mollusca</taxon>
        <taxon>Gastropoda</taxon>
        <taxon>Heterobranchia</taxon>
        <taxon>Euthyneura</taxon>
        <taxon>Panpulmonata</taxon>
        <taxon>Eupulmonata</taxon>
        <taxon>Stylommatophora</taxon>
        <taxon>Helicina</taxon>
        <taxon>Helicoidea</taxon>
        <taxon>Geomitridae</taxon>
        <taxon>Candidula</taxon>
    </lineage>
</organism>
<name>A0A8S3ZML7_9EUPU</name>
<feature type="compositionally biased region" description="Pro residues" evidence="1">
    <location>
        <begin position="30"/>
        <end position="46"/>
    </location>
</feature>
<feature type="compositionally biased region" description="Polar residues" evidence="1">
    <location>
        <begin position="56"/>
        <end position="73"/>
    </location>
</feature>
<dbReference type="EMBL" id="CAJHNH020004235">
    <property type="protein sequence ID" value="CAG5130763.1"/>
    <property type="molecule type" value="Genomic_DNA"/>
</dbReference>